<reference evidence="3" key="1">
    <citation type="submission" date="2016-10" db="EMBL/GenBank/DDBJ databases">
        <authorList>
            <person name="Varghese N."/>
            <person name="Submissions S."/>
        </authorList>
    </citation>
    <scope>NUCLEOTIDE SEQUENCE [LARGE SCALE GENOMIC DNA]</scope>
    <source>
        <strain evidence="3">DSM 16471</strain>
    </source>
</reference>
<dbReference type="OrthoDB" id="679547at2"/>
<dbReference type="EMBL" id="FNZN01000005">
    <property type="protein sequence ID" value="SEL78104.1"/>
    <property type="molecule type" value="Genomic_DNA"/>
</dbReference>
<evidence type="ECO:0000313" key="3">
    <source>
        <dbReference type="Proteomes" id="UP000198990"/>
    </source>
</evidence>
<evidence type="ECO:0000313" key="2">
    <source>
        <dbReference type="EMBL" id="SEL78104.1"/>
    </source>
</evidence>
<gene>
    <name evidence="2" type="ORF">SAMN04488008_105182</name>
</gene>
<feature type="chain" id="PRO_5011439971" description="MG2 domain-containing protein" evidence="1">
    <location>
        <begin position="23"/>
        <end position="584"/>
    </location>
</feature>
<proteinExistence type="predicted"/>
<keyword evidence="1" id="KW-0732">Signal</keyword>
<accession>A0A1H7T1H6</accession>
<dbReference type="RefSeq" id="WP_091624901.1">
    <property type="nucleotide sequence ID" value="NZ_FNZN01000005.1"/>
</dbReference>
<protein>
    <recommendedName>
        <fullName evidence="4">MG2 domain-containing protein</fullName>
    </recommendedName>
</protein>
<keyword evidence="3" id="KW-1185">Reference proteome</keyword>
<dbReference type="Proteomes" id="UP000198990">
    <property type="component" value="Unassembled WGS sequence"/>
</dbReference>
<organism evidence="2 3">
    <name type="scientific">Maribacter orientalis</name>
    <dbReference type="NCBI Taxonomy" id="228957"/>
    <lineage>
        <taxon>Bacteria</taxon>
        <taxon>Pseudomonadati</taxon>
        <taxon>Bacteroidota</taxon>
        <taxon>Flavobacteriia</taxon>
        <taxon>Flavobacteriales</taxon>
        <taxon>Flavobacteriaceae</taxon>
        <taxon>Maribacter</taxon>
    </lineage>
</organism>
<evidence type="ECO:0008006" key="4">
    <source>
        <dbReference type="Google" id="ProtNLM"/>
    </source>
</evidence>
<feature type="signal peptide" evidence="1">
    <location>
        <begin position="1"/>
        <end position="22"/>
    </location>
</feature>
<dbReference type="AlphaFoldDB" id="A0A1H7T1H6"/>
<dbReference type="STRING" id="228957.SAMN04488008_105182"/>
<sequence length="584" mass="67093">MKNKINIIVLVVIHFTLLQMSAQGTAVSPMNNEGLVPHQEQVYVHANTKLVFVGEYLYYTIYCLKDNTGQLSDVSKIAYLKLVNENKEVVLNQKIKLTDGIGDSNFFIPSSIPSGNYKLIAYTQWMLNNGRDYFYSTDVTVLNPYTSNQAVFRTKSAYDLIKSVSKSPSSQGAGIFNVPVRLELNESIYGTRQPVSLLISSTTLEGLGNYSVSVRKVDEMEAQFNTSSLNYKSVYPQKNKIEKLILPELRGELLIGNVTTENENVNKKNNALGVSFPGKEYLFKLVTTNEKGQFFINVEEDYNTEEVYVQVLEEDAEEYSIELKPEENLKLSDLKFDMFKLDREMESQIEERSIYNQIENAYYSSKPDTILIGKPNSRFYGEGTTNYVLDEYTRFPSIKETFVEVVEHVWIQDNKEGKPEFHVRPIAPYVESGKLPLVFVDGILLLDHERLINLSSAQVESINISRNQHFYGTRTFQGVVDVTTFKSNFYENYYTDNMLAQKLFKPNESKNYYQQSYEGGLKDDYKRLPDFRYQLIWLPNFNTKVNEEKIEFYTSDITGEFEVSLEGFTNSGKPVSLKKKFSVK</sequence>
<name>A0A1H7T1H6_9FLAO</name>
<evidence type="ECO:0000256" key="1">
    <source>
        <dbReference type="SAM" id="SignalP"/>
    </source>
</evidence>